<dbReference type="Proteomes" id="UP001239994">
    <property type="component" value="Unassembled WGS sequence"/>
</dbReference>
<feature type="compositionally biased region" description="Polar residues" evidence="1">
    <location>
        <begin position="265"/>
        <end position="290"/>
    </location>
</feature>
<feature type="region of interest" description="Disordered" evidence="1">
    <location>
        <begin position="799"/>
        <end position="913"/>
    </location>
</feature>
<feature type="compositionally biased region" description="Polar residues" evidence="1">
    <location>
        <begin position="135"/>
        <end position="148"/>
    </location>
</feature>
<dbReference type="InterPro" id="IPR027838">
    <property type="entry name" value="DUF4585"/>
</dbReference>
<feature type="compositionally biased region" description="Basic and acidic residues" evidence="1">
    <location>
        <begin position="166"/>
        <end position="184"/>
    </location>
</feature>
<feature type="region of interest" description="Disordered" evidence="1">
    <location>
        <begin position="265"/>
        <end position="297"/>
    </location>
</feature>
<feature type="domain" description="DUF4585" evidence="2">
    <location>
        <begin position="960"/>
        <end position="1013"/>
    </location>
</feature>
<evidence type="ECO:0000256" key="1">
    <source>
        <dbReference type="SAM" id="MobiDB-lite"/>
    </source>
</evidence>
<dbReference type="AlphaFoldDB" id="A0AAD8ZRV2"/>
<feature type="compositionally biased region" description="Polar residues" evidence="1">
    <location>
        <begin position="114"/>
        <end position="128"/>
    </location>
</feature>
<feature type="compositionally biased region" description="Polar residues" evidence="1">
    <location>
        <begin position="801"/>
        <end position="816"/>
    </location>
</feature>
<feature type="region of interest" description="Disordered" evidence="1">
    <location>
        <begin position="926"/>
        <end position="949"/>
    </location>
</feature>
<feature type="region of interest" description="Disordered" evidence="1">
    <location>
        <begin position="208"/>
        <end position="228"/>
    </location>
</feature>
<feature type="region of interest" description="Disordered" evidence="1">
    <location>
        <begin position="84"/>
        <end position="195"/>
    </location>
</feature>
<sequence length="1020" mass="111705">MESWVLEGDSYSFLCSSSHSFSLRHRDGPDRVEIFDITSIPNTRSAISETTCLCDIFGDDCESPSLSSSPTSASFLKRDLDEHLESEDVNDSSGSYRTAHSSEPRSDISDASEDPSSPQTDLILSNDKTALPSRIPTNVDNSDPSQTENQKELHLSLAMSPGDNNRGCERQPRNKGWSEEKAAQEKGAQNGAECSYRGEQVELSVSARNRKGPASHGPASLSPDPKSGIPARCYFESSLTTPQQSLLRAQSLQIKDKSCARRVQSAFQSNHSSAGNLPSECTSETSSMGSESDEADNEVKRFTDLGFRSLPSPQGDYLDVYNSSQRSSTNVSQPSTMESPGAVTWMSYADLHGSALHGKDFCHTSSFLPHGMLDPAKRFEMGSFECVDVAVESTEEFRRGRRTVPKRQIQLKRRNTDESKSAEKADNVLNLPTVQRCSRVSLVRQHSTLAGVQEDLQEGEMEIQTDRKMLQKSASLDETSTKTKMASTIIKSVLSKKMETPTKESSKSESSSPSEDKNKQTEALPAGAPTHTENQILNSSLPSECSLSSGDSAGRDERNPRVQKKSRPPKVLPKPYFKANFIPTYSNTGVGPFQGKMSVKDKMTPRKADPFENNTPKKHVLDKREKGSKTSNVGEKYSSDSANAPARNTNSDASKAASMQNRMSNRDKGHPKSASSVATDIQQESNTSVLNSSNEQQENLNVNEEHVTAASCLTSQPVIAVASQAHTYAQPEMASSKNQLHKDDFQFYASDDPPSYDERESFSPLLLSDLSPRRLNRYHPTSKHSSCCCTTSHPLLGHTYHGSQNRTPPASHSPGQVLSYPGGSPQAQVCPHQCRPDGHPLNYPSVSPKTTVPKAPAKIQPLHRSHTCPAPVTQSHGDEQQPPPSQQMDRRSANLRSPQTASGAPYREHSRSPNIAALEPRSQFFNTEDIPPAFGHDYGGDGPGGGGVLYPENASGLGYGQSPRRVLLDPETGKYFYIEVPVQPLRKMLFDPEMGQYVEVLIPQHAMSHSDHSSKFSEYI</sequence>
<gene>
    <name evidence="3" type="ORF">P4O66_003901</name>
</gene>
<feature type="compositionally biased region" description="Low complexity" evidence="1">
    <location>
        <begin position="537"/>
        <end position="552"/>
    </location>
</feature>
<reference evidence="3" key="1">
    <citation type="submission" date="2023-03" db="EMBL/GenBank/DDBJ databases">
        <title>Electrophorus voltai genome.</title>
        <authorList>
            <person name="Bian C."/>
        </authorList>
    </citation>
    <scope>NUCLEOTIDE SEQUENCE</scope>
    <source>
        <strain evidence="3">CB-2022</strain>
        <tissue evidence="3">Muscle</tissue>
    </source>
</reference>
<evidence type="ECO:0000259" key="2">
    <source>
        <dbReference type="Pfam" id="PF15232"/>
    </source>
</evidence>
<dbReference type="PANTHER" id="PTHR33775">
    <property type="entry name" value="CARDIAC-ENRICHED FHL2-INTERACTING PROTEIN-RELATED"/>
    <property type="match status" value="1"/>
</dbReference>
<evidence type="ECO:0000313" key="3">
    <source>
        <dbReference type="EMBL" id="KAK1803964.1"/>
    </source>
</evidence>
<feature type="compositionally biased region" description="Low complexity" evidence="1">
    <location>
        <begin position="690"/>
        <end position="700"/>
    </location>
</feature>
<feature type="region of interest" description="Disordered" evidence="1">
    <location>
        <begin position="492"/>
        <end position="575"/>
    </location>
</feature>
<comment type="caution">
    <text evidence="3">The sequence shown here is derived from an EMBL/GenBank/DDBJ whole genome shotgun (WGS) entry which is preliminary data.</text>
</comment>
<dbReference type="GO" id="GO:0005654">
    <property type="term" value="C:nucleoplasm"/>
    <property type="evidence" value="ECO:0007669"/>
    <property type="project" value="TreeGrafter"/>
</dbReference>
<feature type="compositionally biased region" description="Polar residues" evidence="1">
    <location>
        <begin position="629"/>
        <end position="663"/>
    </location>
</feature>
<dbReference type="EMBL" id="JAROKS010000004">
    <property type="protein sequence ID" value="KAK1803964.1"/>
    <property type="molecule type" value="Genomic_DNA"/>
</dbReference>
<feature type="compositionally biased region" description="Basic and acidic residues" evidence="1">
    <location>
        <begin position="496"/>
        <end position="507"/>
    </location>
</feature>
<dbReference type="InterPro" id="IPR052303">
    <property type="entry name" value="CEFIP"/>
</dbReference>
<feature type="compositionally biased region" description="Polar residues" evidence="1">
    <location>
        <begin position="673"/>
        <end position="689"/>
    </location>
</feature>
<dbReference type="Pfam" id="PF15232">
    <property type="entry name" value="DUF4585"/>
    <property type="match status" value="1"/>
</dbReference>
<proteinExistence type="predicted"/>
<name>A0AAD8ZRV2_9TELE</name>
<protein>
    <recommendedName>
        <fullName evidence="2">DUF4585 domain-containing protein</fullName>
    </recommendedName>
</protein>
<keyword evidence="4" id="KW-1185">Reference proteome</keyword>
<evidence type="ECO:0000313" key="4">
    <source>
        <dbReference type="Proteomes" id="UP001239994"/>
    </source>
</evidence>
<accession>A0AAD8ZRV2</accession>
<dbReference type="PANTHER" id="PTHR33775:SF1">
    <property type="entry name" value="PROLINE-RICH BASIC PROTEIN 1"/>
    <property type="match status" value="1"/>
</dbReference>
<organism evidence="3 4">
    <name type="scientific">Electrophorus voltai</name>
    <dbReference type="NCBI Taxonomy" id="2609070"/>
    <lineage>
        <taxon>Eukaryota</taxon>
        <taxon>Metazoa</taxon>
        <taxon>Chordata</taxon>
        <taxon>Craniata</taxon>
        <taxon>Vertebrata</taxon>
        <taxon>Euteleostomi</taxon>
        <taxon>Actinopterygii</taxon>
        <taxon>Neopterygii</taxon>
        <taxon>Teleostei</taxon>
        <taxon>Ostariophysi</taxon>
        <taxon>Gymnotiformes</taxon>
        <taxon>Gymnotoidei</taxon>
        <taxon>Gymnotidae</taxon>
        <taxon>Electrophorus</taxon>
    </lineage>
</organism>
<feature type="region of interest" description="Disordered" evidence="1">
    <location>
        <begin position="604"/>
        <end position="700"/>
    </location>
</feature>